<reference evidence="2" key="1">
    <citation type="submission" date="2017-08" db="EMBL/GenBank/DDBJ databases">
        <title>A dynamic microbial community with high functional redundancy inhabits the cold, oxic subseafloor aquifer.</title>
        <authorList>
            <person name="Tully B.J."/>
            <person name="Wheat C.G."/>
            <person name="Glazer B.T."/>
            <person name="Huber J.A."/>
        </authorList>
    </citation>
    <scope>NUCLEOTIDE SEQUENCE [LARGE SCALE GENOMIC DNA]</scope>
</reference>
<evidence type="ECO:0000313" key="2">
    <source>
        <dbReference type="Proteomes" id="UP000218327"/>
    </source>
</evidence>
<sequence length="80" mass="8835">MSRIEGADPASLKGPAARIIEEQEKVWGVKLVPSLIYARRPSVFRANTNMRNSLNVDEHIPHSLTTLLNRRVASLNGCPA</sequence>
<name>A0A2A5B7F9_9GAMM</name>
<protein>
    <recommendedName>
        <fullName evidence="3">Carboxymuconolactone decarboxylase-like domain-containing protein</fullName>
    </recommendedName>
</protein>
<evidence type="ECO:0000313" key="1">
    <source>
        <dbReference type="EMBL" id="PCJ27514.1"/>
    </source>
</evidence>
<dbReference type="SUPFAM" id="SSF69118">
    <property type="entry name" value="AhpD-like"/>
    <property type="match status" value="1"/>
</dbReference>
<dbReference type="Proteomes" id="UP000218327">
    <property type="component" value="Unassembled WGS sequence"/>
</dbReference>
<dbReference type="EMBL" id="NVVJ01000006">
    <property type="protein sequence ID" value="PCJ27514.1"/>
    <property type="molecule type" value="Genomic_DNA"/>
</dbReference>
<dbReference type="InterPro" id="IPR029032">
    <property type="entry name" value="AhpD-like"/>
</dbReference>
<organism evidence="1 2">
    <name type="scientific">SAR86 cluster bacterium</name>
    <dbReference type="NCBI Taxonomy" id="2030880"/>
    <lineage>
        <taxon>Bacteria</taxon>
        <taxon>Pseudomonadati</taxon>
        <taxon>Pseudomonadota</taxon>
        <taxon>Gammaproteobacteria</taxon>
        <taxon>SAR86 cluster</taxon>
    </lineage>
</organism>
<proteinExistence type="predicted"/>
<gene>
    <name evidence="1" type="ORF">COA96_03170</name>
</gene>
<accession>A0A2A5B7F9</accession>
<dbReference type="AlphaFoldDB" id="A0A2A5B7F9"/>
<comment type="caution">
    <text evidence="1">The sequence shown here is derived from an EMBL/GenBank/DDBJ whole genome shotgun (WGS) entry which is preliminary data.</text>
</comment>
<evidence type="ECO:0008006" key="3">
    <source>
        <dbReference type="Google" id="ProtNLM"/>
    </source>
</evidence>